<keyword evidence="3" id="KW-1133">Transmembrane helix</keyword>
<dbReference type="SUPFAM" id="SSF103481">
    <property type="entry name" value="Multidrug resistance efflux transporter EmrE"/>
    <property type="match status" value="2"/>
</dbReference>
<feature type="region of interest" description="Disordered" evidence="2">
    <location>
        <begin position="1"/>
        <end position="20"/>
    </location>
</feature>
<comment type="similarity">
    <text evidence="1">Belongs to the EamA transporter family.</text>
</comment>
<dbReference type="Pfam" id="PF00892">
    <property type="entry name" value="EamA"/>
    <property type="match status" value="2"/>
</dbReference>
<evidence type="ECO:0000256" key="3">
    <source>
        <dbReference type="SAM" id="Phobius"/>
    </source>
</evidence>
<sequence length="318" mass="31518">MPNRTSPLAPARPAAAGPQASRTGLLGGPVPILIAAVLWGTTGTAGSLAPAGAPAAAIGCAGLALGGILLFLTSRGARSLPAACTRPEQRLLVLGALAVAGYPVTFYPAVARTGVAVATVVALGSAPVFAGLLSWITGRARPAARWTGATAAAVLGCTLLVLGPELTGHATPMDMTGIVLAACAGLSYAVYSLIGGKLITCGHSSDAVMGVMFGAAGLLVLPLVLSAGTQWLATTRGAAVALHLALFTVYLAYRLFGHGLRHTPASVATTLTLAEPAVAAVLAVTVLGERLPAASWCGLAVLALGLAFLAVPAGTERR</sequence>
<evidence type="ECO:0000256" key="2">
    <source>
        <dbReference type="SAM" id="MobiDB-lite"/>
    </source>
</evidence>
<gene>
    <name evidence="5" type="ORF">FB465_7007</name>
</gene>
<comment type="caution">
    <text evidence="5">The sequence shown here is derived from an EMBL/GenBank/DDBJ whole genome shotgun (WGS) entry which is preliminary data.</text>
</comment>
<feature type="domain" description="EamA" evidence="4">
    <location>
        <begin position="176"/>
        <end position="309"/>
    </location>
</feature>
<accession>A0A561F1Q2</accession>
<dbReference type="InterPro" id="IPR037185">
    <property type="entry name" value="EmrE-like"/>
</dbReference>
<feature type="transmembrane region" description="Helical" evidence="3">
    <location>
        <begin position="116"/>
        <end position="136"/>
    </location>
</feature>
<dbReference type="Proteomes" id="UP000318416">
    <property type="component" value="Unassembled WGS sequence"/>
</dbReference>
<dbReference type="PANTHER" id="PTHR22911">
    <property type="entry name" value="ACYL-MALONYL CONDENSING ENZYME-RELATED"/>
    <property type="match status" value="1"/>
</dbReference>
<reference evidence="5 6" key="1">
    <citation type="submission" date="2019-06" db="EMBL/GenBank/DDBJ databases">
        <title>Sequencing the genomes of 1000 actinobacteria strains.</title>
        <authorList>
            <person name="Klenk H.-P."/>
        </authorList>
    </citation>
    <scope>NUCLEOTIDE SEQUENCE [LARGE SCALE GENOMIC DNA]</scope>
    <source>
        <strain evidence="5 6">DSM 41649</strain>
    </source>
</reference>
<keyword evidence="3" id="KW-0472">Membrane</keyword>
<keyword evidence="3" id="KW-0812">Transmembrane</keyword>
<feature type="compositionally biased region" description="Low complexity" evidence="2">
    <location>
        <begin position="7"/>
        <end position="20"/>
    </location>
</feature>
<dbReference type="OrthoDB" id="9787117at2"/>
<feature type="transmembrane region" description="Helical" evidence="3">
    <location>
        <begin position="265"/>
        <end position="287"/>
    </location>
</feature>
<dbReference type="InterPro" id="IPR000620">
    <property type="entry name" value="EamA_dom"/>
</dbReference>
<name>A0A561F1Q2_9ACTN</name>
<dbReference type="EMBL" id="VIVR01000001">
    <property type="protein sequence ID" value="TWE21787.1"/>
    <property type="molecule type" value="Genomic_DNA"/>
</dbReference>
<evidence type="ECO:0000313" key="6">
    <source>
        <dbReference type="Proteomes" id="UP000318416"/>
    </source>
</evidence>
<evidence type="ECO:0000259" key="4">
    <source>
        <dbReference type="Pfam" id="PF00892"/>
    </source>
</evidence>
<dbReference type="AlphaFoldDB" id="A0A561F1Q2"/>
<keyword evidence="6" id="KW-1185">Reference proteome</keyword>
<feature type="transmembrane region" description="Helical" evidence="3">
    <location>
        <begin position="143"/>
        <end position="163"/>
    </location>
</feature>
<feature type="transmembrane region" description="Helical" evidence="3">
    <location>
        <begin position="20"/>
        <end position="39"/>
    </location>
</feature>
<feature type="transmembrane region" description="Helical" evidence="3">
    <location>
        <begin position="293"/>
        <end position="313"/>
    </location>
</feature>
<feature type="domain" description="EamA" evidence="4">
    <location>
        <begin position="32"/>
        <end position="161"/>
    </location>
</feature>
<proteinExistence type="inferred from homology"/>
<feature type="transmembrane region" description="Helical" evidence="3">
    <location>
        <begin position="231"/>
        <end position="253"/>
    </location>
</feature>
<feature type="transmembrane region" description="Helical" evidence="3">
    <location>
        <begin position="51"/>
        <end position="71"/>
    </location>
</feature>
<protein>
    <submittedName>
        <fullName evidence="5">DME family drug/metabolite transporter</fullName>
    </submittedName>
</protein>
<dbReference type="PANTHER" id="PTHR22911:SF79">
    <property type="entry name" value="MOBA-LIKE NTP TRANSFERASE DOMAIN-CONTAINING PROTEIN"/>
    <property type="match status" value="1"/>
</dbReference>
<dbReference type="GO" id="GO:0016020">
    <property type="term" value="C:membrane"/>
    <property type="evidence" value="ECO:0007669"/>
    <property type="project" value="InterPro"/>
</dbReference>
<feature type="transmembrane region" description="Helical" evidence="3">
    <location>
        <begin position="91"/>
        <end position="110"/>
    </location>
</feature>
<feature type="transmembrane region" description="Helical" evidence="3">
    <location>
        <begin position="175"/>
        <end position="194"/>
    </location>
</feature>
<organism evidence="5 6">
    <name type="scientific">Kitasatospora atroaurantiaca</name>
    <dbReference type="NCBI Taxonomy" id="285545"/>
    <lineage>
        <taxon>Bacteria</taxon>
        <taxon>Bacillati</taxon>
        <taxon>Actinomycetota</taxon>
        <taxon>Actinomycetes</taxon>
        <taxon>Kitasatosporales</taxon>
        <taxon>Streptomycetaceae</taxon>
        <taxon>Kitasatospora</taxon>
    </lineage>
</organism>
<feature type="transmembrane region" description="Helical" evidence="3">
    <location>
        <begin position="206"/>
        <end position="225"/>
    </location>
</feature>
<evidence type="ECO:0000256" key="1">
    <source>
        <dbReference type="ARBA" id="ARBA00007362"/>
    </source>
</evidence>
<evidence type="ECO:0000313" key="5">
    <source>
        <dbReference type="EMBL" id="TWE21787.1"/>
    </source>
</evidence>